<dbReference type="Gene3D" id="1.10.274.10">
    <property type="entry name" value="PtsI, HPr-binding domain"/>
    <property type="match status" value="1"/>
</dbReference>
<dbReference type="PANTHER" id="PTHR46244">
    <property type="entry name" value="PHOSPHOENOLPYRUVATE-PROTEIN PHOSPHOTRANSFERASE"/>
    <property type="match status" value="1"/>
</dbReference>
<dbReference type="SUPFAM" id="SSF55781">
    <property type="entry name" value="GAF domain-like"/>
    <property type="match status" value="1"/>
</dbReference>
<keyword evidence="7" id="KW-0963">Cytoplasm</keyword>
<dbReference type="RefSeq" id="WP_054966519.1">
    <property type="nucleotide sequence ID" value="NZ_FMUN01000002.1"/>
</dbReference>
<feature type="domain" description="GAF" evidence="15">
    <location>
        <begin position="22"/>
        <end position="170"/>
    </location>
</feature>
<dbReference type="Pfam" id="PF00391">
    <property type="entry name" value="PEP-utilizers"/>
    <property type="match status" value="1"/>
</dbReference>
<keyword evidence="11" id="KW-0479">Metal-binding</keyword>
<keyword evidence="17" id="KW-1185">Reference proteome</keyword>
<dbReference type="AlphaFoldDB" id="A0A0P9EB53"/>
<dbReference type="Pfam" id="PF02896">
    <property type="entry name" value="PEP-utilizers_C"/>
    <property type="match status" value="1"/>
</dbReference>
<dbReference type="InterPro" id="IPR006318">
    <property type="entry name" value="PTS_EI-like"/>
</dbReference>
<keyword evidence="12" id="KW-0418">Kinase</keyword>
<sequence>MKPTNVLRTLHRITQEVGRAPNLQQALAILVSGLRRAMSTEVCTVYLSDPEVEGGWVLRATDGLNPESVGRVRLGPGEGLVGLVAREEEPVNLDNAGQHPLFRYFPETGEERFPAFLGVPILHRGEVLGVISVQGTKSERFDEEHATLLFTAAAQLGGVIAHAQVLERLGIRSTAPTEGGEQEGTPRVEAFLAGQGGAQGITIGTAWAVYPPADLSAIADRPCEDPESDKREFQRALNAADQEMAELGGNLNERIDEEDADLIHAYLHILRDKGFQRRVEARIDAGTWVQAAVRDVVWEYIEAFENMDDPYLRERAADMRDLGRRLIAHLQQGSHRHDGELPSDTVLVGEEISPLNMASVPEGHLKGVISATGSGGSHVAILAHAFGIPAVMGVEDLPVALIDGKRVVVDGYSGRVYVDPSPKILQEYQRLEAEEAALTERLAVLRDQSAESPDGRVIPLYANTGLLADLDPALRSGAEGIGLYRTELPFLTRDRFPGEAEQIRIYRQVFETFAPRPVTIRTLDIGGDKLLPYLPIQEDNPFLGWRGLRLSLDHPEIFLTQLRAILRAAPSGNVRVLLPMVTTVDELDEALRLIERARKELAAVGESAPELPVGAMIEVPSAVFQTAAIARRVNFLSIGTNDLTQYLLAVDRNNARVASLFDSLHPAVLHAIRTVVEEAHGEGRPVSVCGEMAADPVGALLLAGMGVDDLSMSAGALLRIKWVLRSFSTTQTRELAELAQSDECPSSTRTRVEGALLDAGLGSLIRAGD</sequence>
<evidence type="ECO:0000256" key="9">
    <source>
        <dbReference type="ARBA" id="ARBA00022679"/>
    </source>
</evidence>
<dbReference type="InterPro" id="IPR036637">
    <property type="entry name" value="Phosphohistidine_dom_sf"/>
</dbReference>
<keyword evidence="6" id="KW-0813">Transport</keyword>
<keyword evidence="8" id="KW-0762">Sugar transport</keyword>
<reference evidence="17" key="1">
    <citation type="submission" date="2016-10" db="EMBL/GenBank/DDBJ databases">
        <authorList>
            <person name="Varghese N."/>
        </authorList>
    </citation>
    <scope>NUCLEOTIDE SEQUENCE [LARGE SCALE GENOMIC DNA]</scope>
    <source>
        <strain evidence="17">HL 19</strain>
    </source>
</reference>
<dbReference type="Gene3D" id="3.50.30.10">
    <property type="entry name" value="Phosphohistidine domain"/>
    <property type="match status" value="1"/>
</dbReference>
<dbReference type="InterPro" id="IPR008279">
    <property type="entry name" value="PEP-util_enz_mobile_dom"/>
</dbReference>
<protein>
    <recommendedName>
        <fullName evidence="5">phosphoenolpyruvate--protein phosphotransferase</fullName>
        <ecNumber evidence="5">2.7.3.9</ecNumber>
    </recommendedName>
</protein>
<dbReference type="NCBIfam" id="TIGR01417">
    <property type="entry name" value="PTS_I_fam"/>
    <property type="match status" value="1"/>
</dbReference>
<accession>A0A0P9EB53</accession>
<dbReference type="SUPFAM" id="SSF52009">
    <property type="entry name" value="Phosphohistidine domain"/>
    <property type="match status" value="1"/>
</dbReference>
<gene>
    <name evidence="16" type="ORF">SAMN05661077_0984</name>
</gene>
<evidence type="ECO:0000256" key="6">
    <source>
        <dbReference type="ARBA" id="ARBA00022448"/>
    </source>
</evidence>
<dbReference type="PROSITE" id="PS00742">
    <property type="entry name" value="PEP_ENZYMES_2"/>
    <property type="match status" value="1"/>
</dbReference>
<feature type="coiled-coil region" evidence="14">
    <location>
        <begin position="580"/>
        <end position="607"/>
    </location>
</feature>
<comment type="similarity">
    <text evidence="4">Belongs to the PEP-utilizing enzyme family.</text>
</comment>
<dbReference type="Proteomes" id="UP000183104">
    <property type="component" value="Unassembled WGS sequence"/>
</dbReference>
<evidence type="ECO:0000256" key="12">
    <source>
        <dbReference type="ARBA" id="ARBA00022777"/>
    </source>
</evidence>
<evidence type="ECO:0000256" key="2">
    <source>
        <dbReference type="ARBA" id="ARBA00001946"/>
    </source>
</evidence>
<proteinExistence type="inferred from homology"/>
<dbReference type="Pfam" id="PF05524">
    <property type="entry name" value="PEP-utilisers_N"/>
    <property type="match status" value="1"/>
</dbReference>
<dbReference type="PANTHER" id="PTHR46244:SF1">
    <property type="entry name" value="PHOSPHOENOLPYRUVATE-DEPENDENT PHOSPHOTRANSFERASE SYSTEM"/>
    <property type="match status" value="1"/>
</dbReference>
<dbReference type="InterPro" id="IPR003018">
    <property type="entry name" value="GAF"/>
</dbReference>
<dbReference type="Pfam" id="PF01590">
    <property type="entry name" value="GAF"/>
    <property type="match status" value="1"/>
</dbReference>
<evidence type="ECO:0000256" key="5">
    <source>
        <dbReference type="ARBA" id="ARBA00012232"/>
    </source>
</evidence>
<dbReference type="GO" id="GO:0005737">
    <property type="term" value="C:cytoplasm"/>
    <property type="evidence" value="ECO:0007669"/>
    <property type="project" value="UniProtKB-SubCell"/>
</dbReference>
<evidence type="ECO:0000256" key="8">
    <source>
        <dbReference type="ARBA" id="ARBA00022597"/>
    </source>
</evidence>
<evidence type="ECO:0000256" key="14">
    <source>
        <dbReference type="SAM" id="Coils"/>
    </source>
</evidence>
<dbReference type="GO" id="GO:0009401">
    <property type="term" value="P:phosphoenolpyruvate-dependent sugar phosphotransferase system"/>
    <property type="evidence" value="ECO:0007669"/>
    <property type="project" value="UniProtKB-KW"/>
</dbReference>
<dbReference type="InterPro" id="IPR000121">
    <property type="entry name" value="PEP_util_C"/>
</dbReference>
<dbReference type="GO" id="GO:0008965">
    <property type="term" value="F:phosphoenolpyruvate-protein phosphotransferase activity"/>
    <property type="evidence" value="ECO:0007669"/>
    <property type="project" value="UniProtKB-EC"/>
</dbReference>
<evidence type="ECO:0000256" key="7">
    <source>
        <dbReference type="ARBA" id="ARBA00022490"/>
    </source>
</evidence>
<comment type="cofactor">
    <cofactor evidence="2">
        <name>Mg(2+)</name>
        <dbReference type="ChEBI" id="CHEBI:18420"/>
    </cofactor>
</comment>
<dbReference type="PATRIC" id="fig|381306.5.peg.803"/>
<evidence type="ECO:0000256" key="1">
    <source>
        <dbReference type="ARBA" id="ARBA00000683"/>
    </source>
</evidence>
<keyword evidence="13" id="KW-0460">Magnesium</keyword>
<evidence type="ECO:0000313" key="16">
    <source>
        <dbReference type="EMBL" id="SCX99665.1"/>
    </source>
</evidence>
<dbReference type="SUPFAM" id="SSF47831">
    <property type="entry name" value="Enzyme I of the PEP:sugar phosphotransferase system HPr-binding (sub)domain"/>
    <property type="match status" value="1"/>
</dbReference>
<evidence type="ECO:0000256" key="10">
    <source>
        <dbReference type="ARBA" id="ARBA00022683"/>
    </source>
</evidence>
<dbReference type="InterPro" id="IPR023151">
    <property type="entry name" value="PEP_util_CS"/>
</dbReference>
<dbReference type="STRING" id="381306.AN478_10260"/>
<name>A0A0P9EB53_9GAMM</name>
<comment type="catalytic activity">
    <reaction evidence="1">
        <text>L-histidyl-[protein] + phosphoenolpyruvate = N(pros)-phospho-L-histidyl-[protein] + pyruvate</text>
        <dbReference type="Rhea" id="RHEA:23880"/>
        <dbReference type="Rhea" id="RHEA-COMP:9745"/>
        <dbReference type="Rhea" id="RHEA-COMP:9746"/>
        <dbReference type="ChEBI" id="CHEBI:15361"/>
        <dbReference type="ChEBI" id="CHEBI:29979"/>
        <dbReference type="ChEBI" id="CHEBI:58702"/>
        <dbReference type="ChEBI" id="CHEBI:64837"/>
        <dbReference type="EC" id="2.7.3.9"/>
    </reaction>
</comment>
<dbReference type="EMBL" id="FMUN01000002">
    <property type="protein sequence ID" value="SCX99665.1"/>
    <property type="molecule type" value="Genomic_DNA"/>
</dbReference>
<keyword evidence="14" id="KW-0175">Coiled coil</keyword>
<evidence type="ECO:0000256" key="11">
    <source>
        <dbReference type="ARBA" id="ARBA00022723"/>
    </source>
</evidence>
<comment type="subcellular location">
    <subcellularLocation>
        <location evidence="3">Cytoplasm</location>
    </subcellularLocation>
</comment>
<dbReference type="InterPro" id="IPR029016">
    <property type="entry name" value="GAF-like_dom_sf"/>
</dbReference>
<dbReference type="EC" id="2.7.3.9" evidence="5"/>
<dbReference type="InterPro" id="IPR050499">
    <property type="entry name" value="PEP-utilizing_PTS_enzyme"/>
</dbReference>
<dbReference type="InterPro" id="IPR036618">
    <property type="entry name" value="PtsI_HPr-bd_sf"/>
</dbReference>
<dbReference type="GO" id="GO:0016301">
    <property type="term" value="F:kinase activity"/>
    <property type="evidence" value="ECO:0007669"/>
    <property type="project" value="UniProtKB-KW"/>
</dbReference>
<keyword evidence="10" id="KW-0598">Phosphotransferase system</keyword>
<dbReference type="Gene3D" id="3.30.450.40">
    <property type="match status" value="1"/>
</dbReference>
<evidence type="ECO:0000256" key="3">
    <source>
        <dbReference type="ARBA" id="ARBA00004496"/>
    </source>
</evidence>
<keyword evidence="9 16" id="KW-0808">Transferase</keyword>
<organism evidence="16 17">
    <name type="scientific">Thiohalorhabdus denitrificans</name>
    <dbReference type="NCBI Taxonomy" id="381306"/>
    <lineage>
        <taxon>Bacteria</taxon>
        <taxon>Pseudomonadati</taxon>
        <taxon>Pseudomonadota</taxon>
        <taxon>Gammaproteobacteria</taxon>
        <taxon>Thiohalorhabdales</taxon>
        <taxon>Thiohalorhabdaceae</taxon>
        <taxon>Thiohalorhabdus</taxon>
    </lineage>
</organism>
<evidence type="ECO:0000313" key="17">
    <source>
        <dbReference type="Proteomes" id="UP000183104"/>
    </source>
</evidence>
<dbReference type="PRINTS" id="PR01736">
    <property type="entry name" value="PHPHTRNFRASE"/>
</dbReference>
<evidence type="ECO:0000259" key="15">
    <source>
        <dbReference type="SMART" id="SM00065"/>
    </source>
</evidence>
<evidence type="ECO:0000256" key="4">
    <source>
        <dbReference type="ARBA" id="ARBA00007837"/>
    </source>
</evidence>
<evidence type="ECO:0000256" key="13">
    <source>
        <dbReference type="ARBA" id="ARBA00022842"/>
    </source>
</evidence>
<dbReference type="NCBIfam" id="NF008283">
    <property type="entry name" value="PRK11061.1"/>
    <property type="match status" value="1"/>
</dbReference>
<dbReference type="InterPro" id="IPR015813">
    <property type="entry name" value="Pyrv/PenolPyrv_kinase-like_dom"/>
</dbReference>
<dbReference type="InterPro" id="IPR040442">
    <property type="entry name" value="Pyrv_kinase-like_dom_sf"/>
</dbReference>
<dbReference type="SMART" id="SM00065">
    <property type="entry name" value="GAF"/>
    <property type="match status" value="1"/>
</dbReference>
<dbReference type="GO" id="GO:0046872">
    <property type="term" value="F:metal ion binding"/>
    <property type="evidence" value="ECO:0007669"/>
    <property type="project" value="UniProtKB-KW"/>
</dbReference>
<dbReference type="InterPro" id="IPR008731">
    <property type="entry name" value="PTS_EIN"/>
</dbReference>
<dbReference type="OrthoDB" id="9765468at2"/>
<dbReference type="Gene3D" id="3.20.20.60">
    <property type="entry name" value="Phosphoenolpyruvate-binding domains"/>
    <property type="match status" value="1"/>
</dbReference>
<dbReference type="SUPFAM" id="SSF51621">
    <property type="entry name" value="Phosphoenolpyruvate/pyruvate domain"/>
    <property type="match status" value="1"/>
</dbReference>